<dbReference type="SUPFAM" id="SSF52058">
    <property type="entry name" value="L domain-like"/>
    <property type="match status" value="1"/>
</dbReference>
<dbReference type="InterPro" id="IPR044056">
    <property type="entry name" value="InlI_Ig-like"/>
</dbReference>
<dbReference type="NCBIfam" id="TIGR01167">
    <property type="entry name" value="LPXTG_anchor"/>
    <property type="match status" value="1"/>
</dbReference>
<protein>
    <submittedName>
        <fullName evidence="12">LapB repeat-containing protein</fullName>
    </submittedName>
</protein>
<gene>
    <name evidence="12" type="ORF">HB897_07735</name>
</gene>
<evidence type="ECO:0000256" key="10">
    <source>
        <dbReference type="SAM" id="SignalP"/>
    </source>
</evidence>
<evidence type="ECO:0000256" key="2">
    <source>
        <dbReference type="ARBA" id="ARBA00022512"/>
    </source>
</evidence>
<keyword evidence="9" id="KW-1133">Transmembrane helix</keyword>
<accession>A0A7X0X201</accession>
<dbReference type="Pfam" id="PF18981">
    <property type="entry name" value="InlK_D3"/>
    <property type="match status" value="2"/>
</dbReference>
<feature type="compositionally biased region" description="Basic and acidic residues" evidence="8">
    <location>
        <begin position="577"/>
        <end position="588"/>
    </location>
</feature>
<dbReference type="PANTHER" id="PTHR46652">
    <property type="entry name" value="LEUCINE-RICH REPEAT AND IQ DOMAIN-CONTAINING PROTEIN 1-RELATED"/>
    <property type="match status" value="1"/>
</dbReference>
<reference evidence="12 13" key="1">
    <citation type="submission" date="2020-03" db="EMBL/GenBank/DDBJ databases">
        <title>Soil Listeria distribution.</title>
        <authorList>
            <person name="Liao J."/>
            <person name="Wiedmann M."/>
        </authorList>
    </citation>
    <scope>NUCLEOTIDE SEQUENCE [LARGE SCALE GENOMIC DNA]</scope>
    <source>
        <strain evidence="12 13">FSL L7-1560</strain>
    </source>
</reference>
<name>A0A7X0X201_LISSE</name>
<keyword evidence="9" id="KW-0812">Transmembrane</keyword>
<dbReference type="AlphaFoldDB" id="A0A7X0X201"/>
<dbReference type="Gene3D" id="3.80.10.10">
    <property type="entry name" value="Ribonuclease Inhibitor"/>
    <property type="match status" value="1"/>
</dbReference>
<evidence type="ECO:0000256" key="7">
    <source>
        <dbReference type="ARBA" id="ARBA00023088"/>
    </source>
</evidence>
<dbReference type="InterPro" id="IPR013783">
    <property type="entry name" value="Ig-like_fold"/>
</dbReference>
<evidence type="ECO:0000256" key="4">
    <source>
        <dbReference type="ARBA" id="ARBA00022614"/>
    </source>
</evidence>
<evidence type="ECO:0000259" key="11">
    <source>
        <dbReference type="PROSITE" id="PS50847"/>
    </source>
</evidence>
<keyword evidence="4" id="KW-0433">Leucine-rich repeat</keyword>
<keyword evidence="9" id="KW-0472">Membrane</keyword>
<comment type="subcellular location">
    <subcellularLocation>
        <location evidence="1">Secreted</location>
        <location evidence="1">Cell wall</location>
        <topology evidence="1">Peptidoglycan-anchor</topology>
    </subcellularLocation>
</comment>
<dbReference type="PROSITE" id="PS50847">
    <property type="entry name" value="GRAM_POS_ANCHORING"/>
    <property type="match status" value="1"/>
</dbReference>
<dbReference type="EMBL" id="JAARRG010000004">
    <property type="protein sequence ID" value="MBC1486115.1"/>
    <property type="molecule type" value="Genomic_DNA"/>
</dbReference>
<feature type="domain" description="Gram-positive cocci surface proteins LPxTG" evidence="11">
    <location>
        <begin position="586"/>
        <end position="618"/>
    </location>
</feature>
<feature type="signal peptide" evidence="10">
    <location>
        <begin position="1"/>
        <end position="26"/>
    </location>
</feature>
<dbReference type="InterPro" id="IPR019931">
    <property type="entry name" value="LPXTG_anchor"/>
</dbReference>
<dbReference type="Gene3D" id="2.60.40.3890">
    <property type="match status" value="1"/>
</dbReference>
<keyword evidence="2" id="KW-0134">Cell wall</keyword>
<dbReference type="Pfam" id="PF22122">
    <property type="entry name" value="InlK_D2"/>
    <property type="match status" value="1"/>
</dbReference>
<feature type="transmembrane region" description="Helical" evidence="9">
    <location>
        <begin position="594"/>
        <end position="614"/>
    </location>
</feature>
<evidence type="ECO:0000256" key="1">
    <source>
        <dbReference type="ARBA" id="ARBA00004168"/>
    </source>
</evidence>
<feature type="chain" id="PRO_5030988798" evidence="10">
    <location>
        <begin position="27"/>
        <end position="618"/>
    </location>
</feature>
<keyword evidence="6" id="KW-0677">Repeat</keyword>
<evidence type="ECO:0000256" key="8">
    <source>
        <dbReference type="SAM" id="MobiDB-lite"/>
    </source>
</evidence>
<keyword evidence="7" id="KW-0572">Peptidoglycan-anchor</keyword>
<feature type="compositionally biased region" description="Low complexity" evidence="8">
    <location>
        <begin position="566"/>
        <end position="576"/>
    </location>
</feature>
<dbReference type="InterPro" id="IPR035986">
    <property type="entry name" value="PKD_dom_sf"/>
</dbReference>
<sequence>MKKLFKLILAITCLLMLTYPTLPVFAEETSSGNNVVNIPDTALKTYLNGQLKQASDADITTDQMAQIKSVTLSGTNYTDLTGLETAVNLETLTISNTNITTLNPIKNQTSLTYLNVSGDAITDSFFPDLNQLTNLQSISVSSKNVTHNIFGKFNKLPKLRYLYAQNSMLITDISALASLENLDTLFLQFDGIDDFRPLNDFASFKNGKLKALAAFGQNTGRTNPRIALKSGKLDYNAADQTLFLPFSMMPNPLTSFDGTVAPFSKSTSASNIYVGFNDVAVASSRLAITDDGITVSGVTKEEFDGLTELEYNARYDFPTGSYPTPPSMSSYTVSSGTYDQYFDISHTLDLTAEESIGYNQYTPTTEEQFLKDIDAKTDDGTAVQSNFDQVVDFDTPGEYIVTLNAENSAGLKADPVEVKVTVYAKPIITADPSISYKEKTTKTAEEFLAETHSSVTENATLTSDFNDVVDLNTPGEYTVTLNAENERGQKADPVQIIVTVTTKPSVKPTPPTPEPPTPLTPEPPTPTPEPSTPKKPTSEKPEEKKNNKKTVAKEQAQKQEPKSNLTTKENNVTTTKEVTKTNEQKLPKTGDTGLGTWPVAFTSIMLGLTAIILLKKRK</sequence>
<organism evidence="12 13">
    <name type="scientific">Listeria seeligeri</name>
    <dbReference type="NCBI Taxonomy" id="1640"/>
    <lineage>
        <taxon>Bacteria</taxon>
        <taxon>Bacillati</taxon>
        <taxon>Bacillota</taxon>
        <taxon>Bacilli</taxon>
        <taxon>Bacillales</taxon>
        <taxon>Listeriaceae</taxon>
        <taxon>Listeria</taxon>
    </lineage>
</organism>
<dbReference type="SUPFAM" id="SSF49299">
    <property type="entry name" value="PKD domain"/>
    <property type="match status" value="1"/>
</dbReference>
<dbReference type="InterPro" id="IPR054360">
    <property type="entry name" value="InlK_D2"/>
</dbReference>
<comment type="caution">
    <text evidence="12">The sequence shown here is derived from an EMBL/GenBank/DDBJ whole genome shotgun (WGS) entry which is preliminary data.</text>
</comment>
<dbReference type="RefSeq" id="WP_185383656.1">
    <property type="nucleotide sequence ID" value="NZ_JAARRG010000004.1"/>
</dbReference>
<feature type="region of interest" description="Disordered" evidence="8">
    <location>
        <begin position="500"/>
        <end position="596"/>
    </location>
</feature>
<keyword evidence="3" id="KW-0964">Secreted</keyword>
<dbReference type="PANTHER" id="PTHR46652:SF3">
    <property type="entry name" value="LEUCINE-RICH REPEAT-CONTAINING PROTEIN 9"/>
    <property type="match status" value="1"/>
</dbReference>
<evidence type="ECO:0000256" key="5">
    <source>
        <dbReference type="ARBA" id="ARBA00022729"/>
    </source>
</evidence>
<evidence type="ECO:0000256" key="9">
    <source>
        <dbReference type="SAM" id="Phobius"/>
    </source>
</evidence>
<dbReference type="InterPro" id="IPR032675">
    <property type="entry name" value="LRR_dom_sf"/>
</dbReference>
<evidence type="ECO:0000313" key="13">
    <source>
        <dbReference type="Proteomes" id="UP000523362"/>
    </source>
</evidence>
<evidence type="ECO:0000256" key="3">
    <source>
        <dbReference type="ARBA" id="ARBA00022525"/>
    </source>
</evidence>
<feature type="compositionally biased region" description="Pro residues" evidence="8">
    <location>
        <begin position="507"/>
        <end position="533"/>
    </location>
</feature>
<feature type="compositionally biased region" description="Basic and acidic residues" evidence="8">
    <location>
        <begin position="536"/>
        <end position="561"/>
    </location>
</feature>
<keyword evidence="5 10" id="KW-0732">Signal</keyword>
<proteinExistence type="predicted"/>
<dbReference type="Proteomes" id="UP000523362">
    <property type="component" value="Unassembled WGS sequence"/>
</dbReference>
<dbReference type="NCBIfam" id="NF033932">
    <property type="entry name" value="LapB_rpt_80"/>
    <property type="match status" value="3"/>
</dbReference>
<dbReference type="Gene3D" id="2.60.40.10">
    <property type="entry name" value="Immunoglobulins"/>
    <property type="match status" value="2"/>
</dbReference>
<evidence type="ECO:0000256" key="6">
    <source>
        <dbReference type="ARBA" id="ARBA00022737"/>
    </source>
</evidence>
<evidence type="ECO:0000313" key="12">
    <source>
        <dbReference type="EMBL" id="MBC1486115.1"/>
    </source>
</evidence>
<dbReference type="InterPro" id="IPR050836">
    <property type="entry name" value="SDS22/Internalin_LRR"/>
</dbReference>